<feature type="region of interest" description="Disordered" evidence="5">
    <location>
        <begin position="70"/>
        <end position="232"/>
    </location>
</feature>
<feature type="compositionally biased region" description="Polar residues" evidence="5">
    <location>
        <begin position="1320"/>
        <end position="1334"/>
    </location>
</feature>
<protein>
    <recommendedName>
        <fullName evidence="6">DUF4476 domain-containing protein</fullName>
    </recommendedName>
</protein>
<evidence type="ECO:0000313" key="7">
    <source>
        <dbReference type="EMBL" id="GIM04290.1"/>
    </source>
</evidence>
<feature type="compositionally biased region" description="Low complexity" evidence="5">
    <location>
        <begin position="82"/>
        <end position="95"/>
    </location>
</feature>
<feature type="compositionally biased region" description="Low complexity" evidence="5">
    <location>
        <begin position="127"/>
        <end position="168"/>
    </location>
</feature>
<organism evidence="7 8">
    <name type="scientific">Volvox reticuliferus</name>
    <dbReference type="NCBI Taxonomy" id="1737510"/>
    <lineage>
        <taxon>Eukaryota</taxon>
        <taxon>Viridiplantae</taxon>
        <taxon>Chlorophyta</taxon>
        <taxon>core chlorophytes</taxon>
        <taxon>Chlorophyceae</taxon>
        <taxon>CS clade</taxon>
        <taxon>Chlamydomonadales</taxon>
        <taxon>Volvocaceae</taxon>
        <taxon>Volvox</taxon>
    </lineage>
</organism>
<feature type="region of interest" description="Disordered" evidence="5">
    <location>
        <begin position="606"/>
        <end position="625"/>
    </location>
</feature>
<comment type="subcellular location">
    <subcellularLocation>
        <location evidence="1">Cytoplasm</location>
        <location evidence="1">Cytoskeleton</location>
        <location evidence="1">Cilium axoneme</location>
    </subcellularLocation>
</comment>
<dbReference type="InterPro" id="IPR028011">
    <property type="entry name" value="DUF4476"/>
</dbReference>
<dbReference type="GO" id="GO:0005096">
    <property type="term" value="F:GTPase activator activity"/>
    <property type="evidence" value="ECO:0007669"/>
    <property type="project" value="UniProtKB-KW"/>
</dbReference>
<feature type="region of interest" description="Disordered" evidence="5">
    <location>
        <begin position="1"/>
        <end position="24"/>
    </location>
</feature>
<comment type="caution">
    <text evidence="7">The sequence shown here is derived from an EMBL/GenBank/DDBJ whole genome shotgun (WGS) entry which is preliminary data.</text>
</comment>
<keyword evidence="4" id="KW-0677">Repeat</keyword>
<dbReference type="InterPro" id="IPR027038">
    <property type="entry name" value="RanGap"/>
</dbReference>
<feature type="compositionally biased region" description="Pro residues" evidence="5">
    <location>
        <begin position="15"/>
        <end position="24"/>
    </location>
</feature>
<feature type="non-terminal residue" evidence="7">
    <location>
        <position position="1"/>
    </location>
</feature>
<dbReference type="Proteomes" id="UP000722791">
    <property type="component" value="Unassembled WGS sequence"/>
</dbReference>
<feature type="compositionally biased region" description="Polar residues" evidence="5">
    <location>
        <begin position="197"/>
        <end position="220"/>
    </location>
</feature>
<gene>
    <name evidence="7" type="ORF">Vretimale_8868</name>
</gene>
<evidence type="ECO:0000256" key="2">
    <source>
        <dbReference type="ARBA" id="ARBA00022468"/>
    </source>
</evidence>
<dbReference type="Pfam" id="PF13516">
    <property type="entry name" value="LRR_6"/>
    <property type="match status" value="2"/>
</dbReference>
<keyword evidence="2" id="KW-0343">GTPase activation</keyword>
<dbReference type="Pfam" id="PF14771">
    <property type="entry name" value="DUF4476"/>
    <property type="match status" value="1"/>
</dbReference>
<evidence type="ECO:0000313" key="8">
    <source>
        <dbReference type="Proteomes" id="UP000722791"/>
    </source>
</evidence>
<feature type="domain" description="DUF4476" evidence="6">
    <location>
        <begin position="1016"/>
        <end position="1075"/>
    </location>
</feature>
<dbReference type="PANTHER" id="PTHR24113:SF12">
    <property type="entry name" value="RAN GTPASE-ACTIVATING PROTEIN 1"/>
    <property type="match status" value="1"/>
</dbReference>
<feature type="compositionally biased region" description="Low complexity" evidence="5">
    <location>
        <begin position="1289"/>
        <end position="1303"/>
    </location>
</feature>
<dbReference type="GO" id="GO:0005829">
    <property type="term" value="C:cytosol"/>
    <property type="evidence" value="ECO:0007669"/>
    <property type="project" value="TreeGrafter"/>
</dbReference>
<dbReference type="Gene3D" id="3.80.10.10">
    <property type="entry name" value="Ribonuclease Inhibitor"/>
    <property type="match status" value="2"/>
</dbReference>
<feature type="compositionally biased region" description="Polar residues" evidence="5">
    <location>
        <begin position="107"/>
        <end position="117"/>
    </location>
</feature>
<dbReference type="GO" id="GO:0048471">
    <property type="term" value="C:perinuclear region of cytoplasm"/>
    <property type="evidence" value="ECO:0007669"/>
    <property type="project" value="TreeGrafter"/>
</dbReference>
<feature type="compositionally biased region" description="Polar residues" evidence="5">
    <location>
        <begin position="169"/>
        <end position="185"/>
    </location>
</feature>
<accession>A0A8J4GCM2</accession>
<feature type="region of interest" description="Disordered" evidence="5">
    <location>
        <begin position="1289"/>
        <end position="1409"/>
    </location>
</feature>
<name>A0A8J4GCM2_9CHLO</name>
<feature type="region of interest" description="Disordered" evidence="5">
    <location>
        <begin position="342"/>
        <end position="371"/>
    </location>
</feature>
<feature type="region of interest" description="Disordered" evidence="5">
    <location>
        <begin position="1622"/>
        <end position="1642"/>
    </location>
</feature>
<keyword evidence="3" id="KW-0433">Leucine-rich repeat</keyword>
<dbReference type="InterPro" id="IPR001611">
    <property type="entry name" value="Leu-rich_rpt"/>
</dbReference>
<dbReference type="GO" id="GO:0005634">
    <property type="term" value="C:nucleus"/>
    <property type="evidence" value="ECO:0007669"/>
    <property type="project" value="TreeGrafter"/>
</dbReference>
<evidence type="ECO:0000256" key="1">
    <source>
        <dbReference type="ARBA" id="ARBA00004430"/>
    </source>
</evidence>
<feature type="region of interest" description="Disordered" evidence="5">
    <location>
        <begin position="386"/>
        <end position="439"/>
    </location>
</feature>
<feature type="compositionally biased region" description="Polar residues" evidence="5">
    <location>
        <begin position="926"/>
        <end position="937"/>
    </location>
</feature>
<evidence type="ECO:0000256" key="5">
    <source>
        <dbReference type="SAM" id="MobiDB-lite"/>
    </source>
</evidence>
<reference evidence="7" key="1">
    <citation type="journal article" date="2021" name="Proc. Natl. Acad. Sci. U.S.A.">
        <title>Three genomes in the algal genus Volvox reveal the fate of a haploid sex-determining region after a transition to homothallism.</title>
        <authorList>
            <person name="Yamamoto K."/>
            <person name="Hamaji T."/>
            <person name="Kawai-Toyooka H."/>
            <person name="Matsuzaki R."/>
            <person name="Takahashi F."/>
            <person name="Nishimura Y."/>
            <person name="Kawachi M."/>
            <person name="Noguchi H."/>
            <person name="Minakuchi Y."/>
            <person name="Umen J.G."/>
            <person name="Toyoda A."/>
            <person name="Nozaki H."/>
        </authorList>
    </citation>
    <scope>NUCLEOTIDE SEQUENCE</scope>
    <source>
        <strain evidence="7">NIES-3785</strain>
    </source>
</reference>
<evidence type="ECO:0000256" key="4">
    <source>
        <dbReference type="ARBA" id="ARBA00022737"/>
    </source>
</evidence>
<dbReference type="SUPFAM" id="SSF52047">
    <property type="entry name" value="RNI-like"/>
    <property type="match status" value="1"/>
</dbReference>
<evidence type="ECO:0000256" key="3">
    <source>
        <dbReference type="ARBA" id="ARBA00022614"/>
    </source>
</evidence>
<proteinExistence type="predicted"/>
<dbReference type="GO" id="GO:0031267">
    <property type="term" value="F:small GTPase binding"/>
    <property type="evidence" value="ECO:0007669"/>
    <property type="project" value="TreeGrafter"/>
</dbReference>
<feature type="compositionally biased region" description="Low complexity" evidence="5">
    <location>
        <begin position="342"/>
        <end position="356"/>
    </location>
</feature>
<feature type="compositionally biased region" description="Low complexity" evidence="5">
    <location>
        <begin position="386"/>
        <end position="399"/>
    </location>
</feature>
<dbReference type="GO" id="GO:0005930">
    <property type="term" value="C:axoneme"/>
    <property type="evidence" value="ECO:0007669"/>
    <property type="project" value="UniProtKB-SubCell"/>
</dbReference>
<sequence length="1642" mass="173743">RKKSSKKSTNKIKLPPAPPTLVPRPAVPIHLQHLIRPGSASVGALMGNHQPAGIDPAIINAVLTGQAVDPVQGLAPPPPLPGAATNGTSAAGSPTRTLSPVRPSSPARAQQPSQATRSAGARPGSESASRPASPVRPGRGPRAAAGDDSAGASAASNGGGAAAAAGRSENTSKPRSRNPSPTNRTNGGGGAALQPTRPLSSSNSPGFTRHTSTLHGSSSGARPYTAPGNGNWAANRLERLRGAAATKAAATASMSPLRASLAAPISGLKARRQAKPLTEVEFGVFNRTMDAALMPLTRAAAKLGTYGEALPPPNIYATLSPLSNGNKLLAAATAAATSTQLPAVSGPASAPPSLGANTDAEGSRAPSTSRSAAMVAAAALASTTQAASAGSPSSSRTQALPPSDGSGTASTVGTGPEELPRRKLRRRNVGGWDWPPGQGMPPAFDVLEETRHAMAAVLAGAEVDENGRTGPCDRVGEVGRLMRRFQKQETRTSFNLSHAVNGVDQIVALVDVLGHPDLAWVSELLLAGNALNDEAFVPLGARLASAECGALRRLDLGYNNLTAASVELLLPLMKDEVAAMSKHRPAHLSPHQDYRHEAHISHPHHLLPHHHHLDDDNQSPSQAQRLRRGLDAGPLHGVLHRLILDGNPIGDAGAELLCDAASSDYTYLAELRLSRCGLGERGAAAAGRLLENSNAIKILDLSWNTLGKRGGQSIGEGLRNSNSIQQLYVAWTGITDVGASHIAKALKGNTTLQVLDMSGDSVSGDTSLVLLDSLAENGALTQLVLRDNPVGVVAARKLLKALHQGVIESVDLLGCSFGGMGGSTVVWDPHDPDGVYDLDLETPAHYQVAVELVGLASHMGLRSWRAATLNGKPFRLTNTNQMQLPVRGRLHVEFISCTPLIRDEGPLTDTEVRSMWFAIADPDGSRTPQGPMTLTSAQEEEGSHGGSAQGSPLKRGAKGGSAPAALPRKSPRGGPGSVSIKSLAAVAAAGRGGAGRGGVPGTSEISSATELKGATDEWKLQLLEALVTDVYLNCAQLKHILRCFDGREMRTEAVVQAFGVLVDTENFWAVLHELEPSSREQVETRLGKVRMFFPENPTGRYTLMLSQLPHQCVAKQLLQQYIQQYDNKLTHHPNRVCFTACNMDGVPTDVSDPHKLYLPQEGILELCFVDLRHPPPGTRSLCRAQFAVLISHLLNQEVLDPVGLTRIIDHPALPAAVGALRRWDSWTRKHPVSASVAYIWKATHEIRKRDDPETAAAMEAAAIAAALEATQTGRRDTIGVLVSGAPAAAAAAGSPTPGEGTEPPATPSSGTRGTPRLPRESSSYVPPQTPNSSRPFAIGDGVAGTTAPDTPNRRSVYGIRDSGMGPVDSPVQVTSAAAAGGDPPLSQRSAQGVRPSGRPRSGTGGSPPMYVRDMVHYVEAIRILSVRHYLTCWQLIQLLQLLPPSATDERVETVTAFWARITDRDGHWVDVMRTLTNEQQVRAGQRLGYMNVYSETRPAMHYRLRMYKEDEHELAWQLYNKSLDSPLPCWKNLTIDDQPKRVNQGVNMWTVLRGNAADGTTPQTTLEFDFVWPDEDAQRSLAAQQIQRAWRLFKNPKGGGAAVVPAARAGAVQQPRFVAFNKKKKTTATSKMNDPAAVKKSK</sequence>
<feature type="compositionally biased region" description="Basic residues" evidence="5">
    <location>
        <begin position="1"/>
        <end position="10"/>
    </location>
</feature>
<dbReference type="GO" id="GO:0006913">
    <property type="term" value="P:nucleocytoplasmic transport"/>
    <property type="evidence" value="ECO:0007669"/>
    <property type="project" value="TreeGrafter"/>
</dbReference>
<dbReference type="SMART" id="SM00368">
    <property type="entry name" value="LRR_RI"/>
    <property type="match status" value="7"/>
</dbReference>
<dbReference type="EMBL" id="BNCQ01000015">
    <property type="protein sequence ID" value="GIM04290.1"/>
    <property type="molecule type" value="Genomic_DNA"/>
</dbReference>
<feature type="region of interest" description="Disordered" evidence="5">
    <location>
        <begin position="921"/>
        <end position="977"/>
    </location>
</feature>
<dbReference type="PANTHER" id="PTHR24113">
    <property type="entry name" value="RAN GTPASE-ACTIVATING PROTEIN 1"/>
    <property type="match status" value="1"/>
</dbReference>
<dbReference type="InterPro" id="IPR032675">
    <property type="entry name" value="LRR_dom_sf"/>
</dbReference>
<evidence type="ECO:0000259" key="6">
    <source>
        <dbReference type="Pfam" id="PF14771"/>
    </source>
</evidence>